<evidence type="ECO:0000256" key="1">
    <source>
        <dbReference type="SAM" id="MobiDB-lite"/>
    </source>
</evidence>
<dbReference type="EMBL" id="KI669460">
    <property type="protein sequence ID" value="OCF59972.1"/>
    <property type="molecule type" value="Genomic_DNA"/>
</dbReference>
<feature type="transmembrane region" description="Helical" evidence="2">
    <location>
        <begin position="580"/>
        <end position="599"/>
    </location>
</feature>
<feature type="transmembrane region" description="Helical" evidence="2">
    <location>
        <begin position="827"/>
        <end position="843"/>
    </location>
</feature>
<feature type="transmembrane region" description="Helical" evidence="2">
    <location>
        <begin position="753"/>
        <end position="774"/>
    </location>
</feature>
<evidence type="ECO:0000313" key="4">
    <source>
        <dbReference type="Proteomes" id="UP000092583"/>
    </source>
</evidence>
<feature type="region of interest" description="Disordered" evidence="1">
    <location>
        <begin position="166"/>
        <end position="578"/>
    </location>
</feature>
<reference evidence="4" key="2">
    <citation type="submission" date="2013-12" db="EMBL/GenBank/DDBJ databases">
        <title>Evolution of pathogenesis and genome organization in the Tremellales.</title>
        <authorList>
            <person name="Cuomo C."/>
            <person name="Litvintseva A."/>
            <person name="Heitman J."/>
            <person name="Chen Y."/>
            <person name="Sun S."/>
            <person name="Springer D."/>
            <person name="Dromer F."/>
            <person name="Young S."/>
            <person name="Zeng Q."/>
            <person name="Chapman S."/>
            <person name="Gujja S."/>
            <person name="Saif S."/>
            <person name="Birren B."/>
        </authorList>
    </citation>
    <scope>NUCLEOTIDE SEQUENCE [LARGE SCALE GENOMIC DNA]</scope>
    <source>
        <strain evidence="4">CBS 10435</strain>
    </source>
</reference>
<evidence type="ECO:0000256" key="2">
    <source>
        <dbReference type="SAM" id="Phobius"/>
    </source>
</evidence>
<name>A0A1B9IWS8_9TREE</name>
<keyword evidence="4" id="KW-1185">Reference proteome</keyword>
<evidence type="ECO:0000313" key="3">
    <source>
        <dbReference type="EMBL" id="OCF59972.1"/>
    </source>
</evidence>
<feature type="transmembrane region" description="Helical" evidence="2">
    <location>
        <begin position="721"/>
        <end position="741"/>
    </location>
</feature>
<keyword evidence="2" id="KW-0812">Transmembrane</keyword>
<feature type="compositionally biased region" description="Basic and acidic residues" evidence="1">
    <location>
        <begin position="462"/>
        <end position="577"/>
    </location>
</feature>
<sequence length="878" mass="100440">MALFPIYEDDYLPGPNHEQDSSFLYDDYPTSPPVYIQEVPYEDEPYKDINIQDSYVEYEKEEDELPEAWIPYSGHTELPPGSGNQQVIIGAPFPQPSDLKQHYCDLYPEECHKIGGVLERNNTSGNGTIESDMREKTGLSHVDLSGCGLALLLLLLLLLGLNGGWSGDKASKDREGLGKSDGRGGKSDRDSRDKNGRDGKSKKREDEEKNKKNRDRESSGKDDKGKPNREDRSRNKNSETPEERDKRKAAERAERQANGKDGRNRGNKGETPEERAERKSRERERQKNRNGETPEERSERKARDAAKKDRDKNRGRNGKDKRSHSGETPEERQARKDRERRDRNRDGKGDRSNRETPEERQLRKDRKTRDRDRGKDRNSNGKSDRSNRETSEERQARKNREASNRDRGKSSNGNNHKSNEETPEERKARKNREKDRKNGQQRSPKKSDGQNPLNRSDRKKNGKNETPEERAERHRREGRESPEERAERHRRDRENKDREKKKQKNKKNETPEERAERHRREGRETPEEREARHKKEREQKKGQNETPEERAERHRREGRETPQEKTDRLKKEKKEQGRSWLSPSMLLGLLVLLALMGFAGRTHIPQGMPGWNWRTPNLFHKPSGIIGGSLLGEGGGLLGKPRSFVKGSPKVIPSRSKWKVNEPAPHIHINNVNSQGNGNPISFGVEPVVVEEVLDEPVIVKEKIWEPISFQFTGPTNPNRLLNMLFAALIVSLPLILDWIRDYPEIKYDQPDYISSSIQLLISAGLILFGLLIADWHFGWSTTMAPYAEVSVDSVQSGLTPVLVGAVETTEQLVWGLEDVLFGDSRVLLGMGLAALGVFFLAQREPNLDIPSTDFSNYTTQALVFLGALLVGMLLWNA</sequence>
<dbReference type="AlphaFoldDB" id="A0A1B9IWS8"/>
<keyword evidence="2" id="KW-0472">Membrane</keyword>
<gene>
    <name evidence="3" type="ORF">L486_02645</name>
</gene>
<organism evidence="3 4">
    <name type="scientific">Kwoniella mangroviensis CBS 10435</name>
    <dbReference type="NCBI Taxonomy" id="1331196"/>
    <lineage>
        <taxon>Eukaryota</taxon>
        <taxon>Fungi</taxon>
        <taxon>Dikarya</taxon>
        <taxon>Basidiomycota</taxon>
        <taxon>Agaricomycotina</taxon>
        <taxon>Tremellomycetes</taxon>
        <taxon>Tremellales</taxon>
        <taxon>Cryptococcaceae</taxon>
        <taxon>Kwoniella</taxon>
    </lineage>
</organism>
<protein>
    <submittedName>
        <fullName evidence="3">Uncharacterized protein</fullName>
    </submittedName>
</protein>
<feature type="compositionally biased region" description="Basic and acidic residues" evidence="1">
    <location>
        <begin position="417"/>
        <end position="438"/>
    </location>
</feature>
<dbReference type="OrthoDB" id="2565355at2759"/>
<proteinExistence type="predicted"/>
<reference evidence="3 4" key="1">
    <citation type="submission" date="2013-07" db="EMBL/GenBank/DDBJ databases">
        <title>The Genome Sequence of Kwoniella mangroviensis CBS10435.</title>
        <authorList>
            <consortium name="The Broad Institute Genome Sequencing Platform"/>
            <person name="Cuomo C."/>
            <person name="Litvintseva A."/>
            <person name="Chen Y."/>
            <person name="Heitman J."/>
            <person name="Sun S."/>
            <person name="Springer D."/>
            <person name="Dromer F."/>
            <person name="Young S.K."/>
            <person name="Zeng Q."/>
            <person name="Gargeya S."/>
            <person name="Fitzgerald M."/>
            <person name="Abouelleil A."/>
            <person name="Alvarado L."/>
            <person name="Berlin A.M."/>
            <person name="Chapman S.B."/>
            <person name="Dewar J."/>
            <person name="Goldberg J."/>
            <person name="Griggs A."/>
            <person name="Gujja S."/>
            <person name="Hansen M."/>
            <person name="Howarth C."/>
            <person name="Imamovic A."/>
            <person name="Larimer J."/>
            <person name="McCowan C."/>
            <person name="Murphy C."/>
            <person name="Pearson M."/>
            <person name="Priest M."/>
            <person name="Roberts A."/>
            <person name="Saif S."/>
            <person name="Shea T."/>
            <person name="Sykes S."/>
            <person name="Wortman J."/>
            <person name="Nusbaum C."/>
            <person name="Birren B."/>
        </authorList>
    </citation>
    <scope>NUCLEOTIDE SEQUENCE [LARGE SCALE GENOMIC DNA]</scope>
    <source>
        <strain evidence="3 4">CBS 10435</strain>
    </source>
</reference>
<dbReference type="Proteomes" id="UP000092583">
    <property type="component" value="Unassembled WGS sequence"/>
</dbReference>
<keyword evidence="2" id="KW-1133">Transmembrane helix</keyword>
<feature type="compositionally biased region" description="Basic and acidic residues" evidence="1">
    <location>
        <begin position="169"/>
        <end position="409"/>
    </location>
</feature>
<feature type="transmembrane region" description="Helical" evidence="2">
    <location>
        <begin position="855"/>
        <end position="876"/>
    </location>
</feature>
<accession>A0A1B9IWS8</accession>
<dbReference type="STRING" id="1331196.A0A1B9IWS8"/>